<gene>
    <name evidence="1" type="ORF">RMSM_06011</name>
</gene>
<evidence type="ECO:0000313" key="1">
    <source>
        <dbReference type="EMBL" id="EMI17066.1"/>
    </source>
</evidence>
<dbReference type="AlphaFoldDB" id="M5RDB2"/>
<organism evidence="1 2">
    <name type="scientific">Rhodopirellula maiorica SM1</name>
    <dbReference type="NCBI Taxonomy" id="1265738"/>
    <lineage>
        <taxon>Bacteria</taxon>
        <taxon>Pseudomonadati</taxon>
        <taxon>Planctomycetota</taxon>
        <taxon>Planctomycetia</taxon>
        <taxon>Pirellulales</taxon>
        <taxon>Pirellulaceae</taxon>
        <taxon>Novipirellula</taxon>
    </lineage>
</organism>
<accession>M5RDB2</accession>
<keyword evidence="2" id="KW-1185">Reference proteome</keyword>
<name>M5RDB2_9BACT</name>
<sequence>MGQGWSISGFVDEELDLIATGASIAGIKMVHCFCPRPGTPNAK</sequence>
<dbReference type="PATRIC" id="fig|1265738.3.peg.5998"/>
<reference evidence="1 2" key="1">
    <citation type="journal article" date="2013" name="Mar. Genomics">
        <title>Expression of sulfatases in Rhodopirellula baltica and the diversity of sulfatases in the genus Rhodopirellula.</title>
        <authorList>
            <person name="Wegner C.E."/>
            <person name="Richter-Heitmann T."/>
            <person name="Klindworth A."/>
            <person name="Klockow C."/>
            <person name="Richter M."/>
            <person name="Achstetter T."/>
            <person name="Glockner F.O."/>
            <person name="Harder J."/>
        </authorList>
    </citation>
    <scope>NUCLEOTIDE SEQUENCE [LARGE SCALE GENOMIC DNA]</scope>
    <source>
        <strain evidence="1 2">SM1</strain>
    </source>
</reference>
<proteinExistence type="predicted"/>
<dbReference type="Proteomes" id="UP000011991">
    <property type="component" value="Unassembled WGS sequence"/>
</dbReference>
<comment type="caution">
    <text evidence="1">The sequence shown here is derived from an EMBL/GenBank/DDBJ whole genome shotgun (WGS) entry which is preliminary data.</text>
</comment>
<dbReference type="EMBL" id="ANOG01000868">
    <property type="protein sequence ID" value="EMI17066.1"/>
    <property type="molecule type" value="Genomic_DNA"/>
</dbReference>
<evidence type="ECO:0000313" key="2">
    <source>
        <dbReference type="Proteomes" id="UP000011991"/>
    </source>
</evidence>
<protein>
    <submittedName>
        <fullName evidence="1">Uncharacterized protein</fullName>
    </submittedName>
</protein>